<proteinExistence type="predicted"/>
<accession>A0A562TFP1</accession>
<protein>
    <submittedName>
        <fullName evidence="2">Uncharacterized protein</fullName>
    </submittedName>
</protein>
<comment type="caution">
    <text evidence="2">The sequence shown here is derived from an EMBL/GenBank/DDBJ whole genome shotgun (WGS) entry which is preliminary data.</text>
</comment>
<sequence length="187" mass="18692">MRETNAPAGTLQMLTKSMIPRKDRAATIVPTSTMSGREDPILTGIATSDPITTEKAVADTGPARITTVKVVEDIIAAKAAVMTAAVVDTTAVAVVVTTVAVVVMTAVAVVATTVVAAADTTAAVVVAITAAAVVAAITAAVAAVDTIAVAVVTAAAREGRAAAVNADLLRPSRITKYTLSPCCPLLK</sequence>
<keyword evidence="3" id="KW-1185">Reference proteome</keyword>
<dbReference type="EMBL" id="VLLG01000002">
    <property type="protein sequence ID" value="TWI92193.1"/>
    <property type="molecule type" value="Genomic_DNA"/>
</dbReference>
<evidence type="ECO:0000313" key="2">
    <source>
        <dbReference type="EMBL" id="TWI92193.1"/>
    </source>
</evidence>
<evidence type="ECO:0000313" key="3">
    <source>
        <dbReference type="Proteomes" id="UP000316778"/>
    </source>
</evidence>
<keyword evidence="1" id="KW-1133">Transmembrane helix</keyword>
<organism evidence="2 3">
    <name type="scientific">Chitinophaga japonensis</name>
    <name type="common">Flexibacter japonensis</name>
    <dbReference type="NCBI Taxonomy" id="104662"/>
    <lineage>
        <taxon>Bacteria</taxon>
        <taxon>Pseudomonadati</taxon>
        <taxon>Bacteroidota</taxon>
        <taxon>Chitinophagia</taxon>
        <taxon>Chitinophagales</taxon>
        <taxon>Chitinophagaceae</taxon>
        <taxon>Chitinophaga</taxon>
    </lineage>
</organism>
<name>A0A562TFP1_CHIJA</name>
<feature type="transmembrane region" description="Helical" evidence="1">
    <location>
        <begin position="124"/>
        <end position="152"/>
    </location>
</feature>
<keyword evidence="1" id="KW-0812">Transmembrane</keyword>
<gene>
    <name evidence="2" type="ORF">LX66_1577</name>
</gene>
<dbReference type="Proteomes" id="UP000316778">
    <property type="component" value="Unassembled WGS sequence"/>
</dbReference>
<evidence type="ECO:0000256" key="1">
    <source>
        <dbReference type="SAM" id="Phobius"/>
    </source>
</evidence>
<feature type="transmembrane region" description="Helical" evidence="1">
    <location>
        <begin position="92"/>
        <end position="118"/>
    </location>
</feature>
<reference evidence="2 3" key="1">
    <citation type="journal article" date="2013" name="Stand. Genomic Sci.">
        <title>Genomic Encyclopedia of Type Strains, Phase I: The one thousand microbial genomes (KMG-I) project.</title>
        <authorList>
            <person name="Kyrpides N.C."/>
            <person name="Woyke T."/>
            <person name="Eisen J.A."/>
            <person name="Garrity G."/>
            <person name="Lilburn T.G."/>
            <person name="Beck B.J."/>
            <person name="Whitman W.B."/>
            <person name="Hugenholtz P."/>
            <person name="Klenk H.P."/>
        </authorList>
    </citation>
    <scope>NUCLEOTIDE SEQUENCE [LARGE SCALE GENOMIC DNA]</scope>
    <source>
        <strain evidence="2 3">DSM 13484</strain>
    </source>
</reference>
<dbReference type="AlphaFoldDB" id="A0A562TFP1"/>
<keyword evidence="1" id="KW-0472">Membrane</keyword>